<proteinExistence type="predicted"/>
<evidence type="ECO:0000313" key="2">
    <source>
        <dbReference type="Proteomes" id="UP001497680"/>
    </source>
</evidence>
<reference evidence="1 2" key="1">
    <citation type="journal article" date="2022" name="New Phytol.">
        <title>Ecological generalism drives hyperdiversity of secondary metabolite gene clusters in xylarialean endophytes.</title>
        <authorList>
            <person name="Franco M.E.E."/>
            <person name="Wisecaver J.H."/>
            <person name="Arnold A.E."/>
            <person name="Ju Y.M."/>
            <person name="Slot J.C."/>
            <person name="Ahrendt S."/>
            <person name="Moore L.P."/>
            <person name="Eastman K.E."/>
            <person name="Scott K."/>
            <person name="Konkel Z."/>
            <person name="Mondo S.J."/>
            <person name="Kuo A."/>
            <person name="Hayes R.D."/>
            <person name="Haridas S."/>
            <person name="Andreopoulos B."/>
            <person name="Riley R."/>
            <person name="LaButti K."/>
            <person name="Pangilinan J."/>
            <person name="Lipzen A."/>
            <person name="Amirebrahimi M."/>
            <person name="Yan J."/>
            <person name="Adam C."/>
            <person name="Keymanesh K."/>
            <person name="Ng V."/>
            <person name="Louie K."/>
            <person name="Northen T."/>
            <person name="Drula E."/>
            <person name="Henrissat B."/>
            <person name="Hsieh H.M."/>
            <person name="Youens-Clark K."/>
            <person name="Lutzoni F."/>
            <person name="Miadlikowska J."/>
            <person name="Eastwood D.C."/>
            <person name="Hamelin R.C."/>
            <person name="Grigoriev I.V."/>
            <person name="U'Ren J.M."/>
        </authorList>
    </citation>
    <scope>NUCLEOTIDE SEQUENCE [LARGE SCALE GENOMIC DNA]</scope>
    <source>
        <strain evidence="1 2">ER1909</strain>
    </source>
</reference>
<name>A0ACC0D5P0_9PEZI</name>
<dbReference type="Proteomes" id="UP001497680">
    <property type="component" value="Unassembled WGS sequence"/>
</dbReference>
<dbReference type="EMBL" id="MU394304">
    <property type="protein sequence ID" value="KAI6088044.1"/>
    <property type="molecule type" value="Genomic_DNA"/>
</dbReference>
<organism evidence="1 2">
    <name type="scientific">Hypoxylon rubiginosum</name>
    <dbReference type="NCBI Taxonomy" id="110542"/>
    <lineage>
        <taxon>Eukaryota</taxon>
        <taxon>Fungi</taxon>
        <taxon>Dikarya</taxon>
        <taxon>Ascomycota</taxon>
        <taxon>Pezizomycotina</taxon>
        <taxon>Sordariomycetes</taxon>
        <taxon>Xylariomycetidae</taxon>
        <taxon>Xylariales</taxon>
        <taxon>Hypoxylaceae</taxon>
        <taxon>Hypoxylon</taxon>
    </lineage>
</organism>
<protein>
    <submittedName>
        <fullName evidence="1">Uncharacterized protein</fullName>
    </submittedName>
</protein>
<accession>A0ACC0D5P0</accession>
<gene>
    <name evidence="1" type="ORF">F4821DRAFT_277470</name>
</gene>
<sequence>MFSRREYPTFISKFDSKSIADKQSDMTSVWLPYTLRWPFLSSTILYTIALELTVMTIHLVSARNLGLTDDNKDNLKGTKTGLIFLPTFLAVIHNFLISILLNDIKRTEPFAQLASSSGAAAKVSLALNDGAWWNALAQSLPSRKNRTNWAMFGATIAFMLGFLIISPFSSTLLTSQETLFTRDTSFFQLDNSPSQPLQATPLSTTYFRTIANVLQNVTTSAWTTDKYSILPFRPSDMDTIPLGPIIPGSPQTWSATTTIFNVELDCEHMNITHVAPWSTYNSGMPWGFSGTSIIAITPSGCTLNLSLSYDTQLLVNGGTVWHSLYNLTVDDFGNYADYYFPGYVETTSCTQDEMVMISDEWYNWFDVSAANAAFTGLACKTNYYMGDSTVTVTLTQGKSFVEVNEPLYLSNRVPLPTNVANISTFQNAFLSRDWVSHMTQIPLERTSSSSFLLGPGNLLAALYDYSPGQMVQDPFIGINAQKLKQRFFGELLRDIFTRTSSNSQVVPISGTITDTRRRVIVVRAIAIVLEISLAIQIVLLIVVWIATQAANRPLGLSEDPAPALNMARLLEGETSTLNLFKSLHSVTSKKLESTLSGRRFHISCGRIYQVPDSGVKDFDILDDPGSQTQPPKIYREKQSFAFGFGMIMVLGLLLSLILGTIIYLYWYSTTNYGMYQTVFVYSFNISMGSLDLNQINPASVITTLVASVAGLWWGSLDTVLRKTQPFIALASEPVKASECASLSYTSSYMLWASWKAARRNHWVLMLMSLGAFLSEIFTIGMSSLWARELGSFPFTVNVPRNLELRSTPFAMDWRWDSDIYKLFLDIRTSWIYGAAAQLSMNGSEPAWSASGWSFVPRDLTLVPRAAVQNVGNQTILSQYPMNVTTDTQAIRARLECSPYEHLDLSNSTNWLTEWDLTTTQWSQGLSPVTLDHGFELKMPTRDSDSILYLDDRGSYTTFFVDQRRFKCCQNLTSGELGPGSVGYWSANRNISVSQHAAITGTNFTVKWIRGIPVEGYSIGRVALGKLFTTSPLLWIKEPQMTALNCMPLFEIANATVTVNAADGRVLSFRLLEEPRPDYSVFPAYFNPTSSHYNSNITVLNVSTTPATDMIASYGALFLAGLLGASDIEELGGVPNNQETPFEDIGTENIHDQTFNIRQPGLNVDLMTYSMLSLVDFDHEALLDAERLREAAQRTFSAMFQNFASNNVSLDTGGWVYQSSSENPPDGLNSSIKEAATVTVTVPAMPTNTHTLHVSQQVELLQMSSSAAWICMAILTYLIASCLTLALASRKWAKMIHRRIDNIADIAVLVAGSERLLKLVKERSSQDLERDSTASFSLDWFIDKDGIRRWGIELVDPGQGISDKLEDDTEPTQTTDGSVLDISTPCTRNFDQEWVSIISSLDDDTGTLPHYTETTFPSKIRPRILPLLRMST</sequence>
<comment type="caution">
    <text evidence="1">The sequence shown here is derived from an EMBL/GenBank/DDBJ whole genome shotgun (WGS) entry which is preliminary data.</text>
</comment>
<keyword evidence="2" id="KW-1185">Reference proteome</keyword>
<evidence type="ECO:0000313" key="1">
    <source>
        <dbReference type="EMBL" id="KAI6088044.1"/>
    </source>
</evidence>